<dbReference type="EMBL" id="JBFBVU010000012">
    <property type="protein sequence ID" value="MEV8467304.1"/>
    <property type="molecule type" value="Genomic_DNA"/>
</dbReference>
<feature type="domain" description="Phage tail tape measure protein" evidence="4">
    <location>
        <begin position="105"/>
        <end position="303"/>
    </location>
</feature>
<keyword evidence="6" id="KW-1185">Reference proteome</keyword>
<evidence type="ECO:0000313" key="6">
    <source>
        <dbReference type="Proteomes" id="UP001553161"/>
    </source>
</evidence>
<evidence type="ECO:0000313" key="5">
    <source>
        <dbReference type="EMBL" id="MEV8467304.1"/>
    </source>
</evidence>
<evidence type="ECO:0000256" key="1">
    <source>
        <dbReference type="ARBA" id="ARBA00022612"/>
    </source>
</evidence>
<dbReference type="NCBIfam" id="TIGR01760">
    <property type="entry name" value="tape_meas_TP901"/>
    <property type="match status" value="1"/>
</dbReference>
<dbReference type="PANTHER" id="PTHR37813:SF1">
    <property type="entry name" value="FELS-2 PROPHAGE PROTEIN"/>
    <property type="match status" value="1"/>
</dbReference>
<feature type="transmembrane region" description="Helical" evidence="3">
    <location>
        <begin position="437"/>
        <end position="465"/>
    </location>
</feature>
<organism evidence="5 6">
    <name type="scientific">Meridianimarinicoccus marinus</name>
    <dbReference type="NCBI Taxonomy" id="3231483"/>
    <lineage>
        <taxon>Bacteria</taxon>
        <taxon>Pseudomonadati</taxon>
        <taxon>Pseudomonadota</taxon>
        <taxon>Alphaproteobacteria</taxon>
        <taxon>Rhodobacterales</taxon>
        <taxon>Paracoccaceae</taxon>
        <taxon>Meridianimarinicoccus</taxon>
    </lineage>
</organism>
<keyword evidence="1" id="KW-1188">Viral release from host cell</keyword>
<keyword evidence="3" id="KW-1133">Transmembrane helix</keyword>
<gene>
    <name evidence="5" type="ORF">AB0T83_10985</name>
</gene>
<evidence type="ECO:0000259" key="4">
    <source>
        <dbReference type="Pfam" id="PF10145"/>
    </source>
</evidence>
<proteinExistence type="predicted"/>
<evidence type="ECO:0000256" key="3">
    <source>
        <dbReference type="SAM" id="Phobius"/>
    </source>
</evidence>
<dbReference type="Pfam" id="PF10145">
    <property type="entry name" value="PhageMin_Tail"/>
    <property type="match status" value="1"/>
</dbReference>
<dbReference type="RefSeq" id="WP_366193087.1">
    <property type="nucleotide sequence ID" value="NZ_JBFBVU010000012.1"/>
</dbReference>
<dbReference type="PANTHER" id="PTHR37813">
    <property type="entry name" value="FELS-2 PROPHAGE PROTEIN"/>
    <property type="match status" value="1"/>
</dbReference>
<sequence>MSLDVAMIMRLVDRVTGPHKRIISSVREMGGAVDRAGSGMVERADAMNTAIRNQKAQLAGAAFETAGWAAGLYAVIRPAVGFEASMDKVGAVSRANDADLQRLTESARELGATTPWAASQAAEGMQFLAMAGFDTTQIIATMPGMLNLASAAALGLGETADIASNILTGFKLEAGEMGRVADVLTNTFTSSNVNLTMLGETMAYVGPDAANAGLAIEQTAAMVGLLGNAGIQGSRAGTALRSMLARLAGPTGAAAAALQDLGIQTKDAEGNLRPLPDILAEMDIAMADLGTAAQTELRATIFGLEAATAAGVLMGEAGSGALQTYTDTLYETGSAARVAAEQNDNVMGMLKRAQSVLEAISITIGTVLLPGLMEIGDAILPILERVNEWAAANPELVATLGKLAIGLLVARVAMIGLRFGVLTLIQPFVGLLRWSGLLLRGLGLLAGLNPFGVLALAAVLAWYVIRDNWGDIVDWFRAKIAAVTAAFDEGFVQGLIALLAEFNPFTLFYEAVDGLAGYVGEKLTDLWGRIDGALSGMPKYEAGKLMVQNIWDGAKQLVGPMVADLNASIDGGLQQASLLDTGKALLGSLAGGMGKVIGAHIEAIGQKIREAFGGLSLVEAGRNLIRSLWRGAGELIGQMVADLRDRVEGILPGWAARLISGDDAPEVTPTRAPLTTADVQPTSNVVTTTVGEIHVHPAPGTDPDAVARAVRTELSKAGGQSASQNLYDHGEDDLWP</sequence>
<dbReference type="InterPro" id="IPR010090">
    <property type="entry name" value="Phage_tape_meas"/>
</dbReference>
<feature type="region of interest" description="Disordered" evidence="2">
    <location>
        <begin position="714"/>
        <end position="736"/>
    </location>
</feature>
<dbReference type="Proteomes" id="UP001553161">
    <property type="component" value="Unassembled WGS sequence"/>
</dbReference>
<name>A0ABV3L6V7_9RHOB</name>
<keyword evidence="3" id="KW-0472">Membrane</keyword>
<comment type="caution">
    <text evidence="5">The sequence shown here is derived from an EMBL/GenBank/DDBJ whole genome shotgun (WGS) entry which is preliminary data.</text>
</comment>
<evidence type="ECO:0000256" key="2">
    <source>
        <dbReference type="SAM" id="MobiDB-lite"/>
    </source>
</evidence>
<keyword evidence="3" id="KW-0812">Transmembrane</keyword>
<accession>A0ABV3L6V7</accession>
<reference evidence="5 6" key="1">
    <citation type="submission" date="2024-07" db="EMBL/GenBank/DDBJ databases">
        <authorList>
            <person name="Kang M."/>
        </authorList>
    </citation>
    <scope>NUCLEOTIDE SEQUENCE [LARGE SCALE GENOMIC DNA]</scope>
    <source>
        <strain evidence="5 6">DFM31</strain>
    </source>
</reference>
<protein>
    <submittedName>
        <fullName evidence="5">Phage tail tape measure protein</fullName>
    </submittedName>
</protein>